<reference evidence="3" key="1">
    <citation type="submission" date="2016-10" db="EMBL/GenBank/DDBJ databases">
        <authorList>
            <person name="Varghese N."/>
            <person name="Submissions S."/>
        </authorList>
    </citation>
    <scope>NUCLEOTIDE SEQUENCE [LARGE SCALE GENOMIC DNA]</scope>
    <source>
        <strain evidence="3">DSM 17101</strain>
    </source>
</reference>
<dbReference type="Gene3D" id="3.60.15.10">
    <property type="entry name" value="Ribonuclease Z/Hydroxyacylglutathione hydrolase-like"/>
    <property type="match status" value="1"/>
</dbReference>
<dbReference type="SMART" id="SM00849">
    <property type="entry name" value="Lactamase_B"/>
    <property type="match status" value="1"/>
</dbReference>
<dbReference type="Proteomes" id="UP000199317">
    <property type="component" value="Unassembled WGS sequence"/>
</dbReference>
<sequence length="309" mass="32643">MDSLSDSFHTDSMTSNAPAPASSLRATVIAATLAVFSSASSAAQPLALQVVNAPATSFHVNSALVTGPKEAVVIDAGFTRADAYRIAANVLDSGRTLTTILVSNADPDYYFGAEVLKALFPQAKVVATPAVREKIVAKLPAKVAFWGPKMGANAPAQPIVPEALAVDRLTVDGEAIEIRGTTGPLAHRPYVWVPSLHAILGNVAVFGNMHVWTADTQKPAERQAWIAQLDEMRALQPRTVVPGHMAPGTPLDAGTIDFTRSYLVKFESALQQSKDSAGVVRAMSEAYPQLGESTSLELGAKVLKGEMAW</sequence>
<gene>
    <name evidence="2" type="ORF">SAMN04489708_110154</name>
</gene>
<dbReference type="EMBL" id="FNJL01000010">
    <property type="protein sequence ID" value="SDP30931.1"/>
    <property type="molecule type" value="Genomic_DNA"/>
</dbReference>
<accession>A0A1H0RN50</accession>
<name>A0A1H0RN50_9BURK</name>
<dbReference type="InterPro" id="IPR050855">
    <property type="entry name" value="NDM-1-like"/>
</dbReference>
<dbReference type="CDD" id="cd07739">
    <property type="entry name" value="metallo-hydrolase-like_MBL-fold"/>
    <property type="match status" value="1"/>
</dbReference>
<organism evidence="2 3">
    <name type="scientific">Paracidovorax cattleyae</name>
    <dbReference type="NCBI Taxonomy" id="80868"/>
    <lineage>
        <taxon>Bacteria</taxon>
        <taxon>Pseudomonadati</taxon>
        <taxon>Pseudomonadota</taxon>
        <taxon>Betaproteobacteria</taxon>
        <taxon>Burkholderiales</taxon>
        <taxon>Comamonadaceae</taxon>
        <taxon>Paracidovorax</taxon>
    </lineage>
</organism>
<dbReference type="SUPFAM" id="SSF56281">
    <property type="entry name" value="Metallo-hydrolase/oxidoreductase"/>
    <property type="match status" value="1"/>
</dbReference>
<evidence type="ECO:0000259" key="1">
    <source>
        <dbReference type="SMART" id="SM00849"/>
    </source>
</evidence>
<dbReference type="Pfam" id="PF00753">
    <property type="entry name" value="Lactamase_B"/>
    <property type="match status" value="1"/>
</dbReference>
<dbReference type="PANTHER" id="PTHR42951">
    <property type="entry name" value="METALLO-BETA-LACTAMASE DOMAIN-CONTAINING"/>
    <property type="match status" value="1"/>
</dbReference>
<dbReference type="InterPro" id="IPR036866">
    <property type="entry name" value="RibonucZ/Hydroxyglut_hydro"/>
</dbReference>
<dbReference type="PANTHER" id="PTHR42951:SF14">
    <property type="entry name" value="METALLO-BETA-LACTAMASE SUPERFAMILY PROTEIN"/>
    <property type="match status" value="1"/>
</dbReference>
<proteinExistence type="predicted"/>
<protein>
    <submittedName>
        <fullName evidence="2">Glyoxylase, beta-lactamase superfamily II</fullName>
    </submittedName>
</protein>
<keyword evidence="3" id="KW-1185">Reference proteome</keyword>
<feature type="domain" description="Metallo-beta-lactamase" evidence="1">
    <location>
        <begin position="59"/>
        <end position="244"/>
    </location>
</feature>
<dbReference type="InterPro" id="IPR001279">
    <property type="entry name" value="Metallo-B-lactamas"/>
</dbReference>
<evidence type="ECO:0000313" key="3">
    <source>
        <dbReference type="Proteomes" id="UP000199317"/>
    </source>
</evidence>
<dbReference type="AlphaFoldDB" id="A0A1H0RN50"/>
<evidence type="ECO:0000313" key="2">
    <source>
        <dbReference type="EMBL" id="SDP30931.1"/>
    </source>
</evidence>